<keyword evidence="2" id="KW-1185">Reference proteome</keyword>
<dbReference type="AlphaFoldDB" id="A0AA39WP47"/>
<accession>A0AA39WP47</accession>
<evidence type="ECO:0000313" key="2">
    <source>
        <dbReference type="Proteomes" id="UP001175000"/>
    </source>
</evidence>
<name>A0AA39WP47_9PEZI</name>
<protein>
    <submittedName>
        <fullName evidence="1">Uncharacterized protein</fullName>
    </submittedName>
</protein>
<proteinExistence type="predicted"/>
<organism evidence="1 2">
    <name type="scientific">Immersiella caudata</name>
    <dbReference type="NCBI Taxonomy" id="314043"/>
    <lineage>
        <taxon>Eukaryota</taxon>
        <taxon>Fungi</taxon>
        <taxon>Dikarya</taxon>
        <taxon>Ascomycota</taxon>
        <taxon>Pezizomycotina</taxon>
        <taxon>Sordariomycetes</taxon>
        <taxon>Sordariomycetidae</taxon>
        <taxon>Sordariales</taxon>
        <taxon>Lasiosphaeriaceae</taxon>
        <taxon>Immersiella</taxon>
    </lineage>
</organism>
<dbReference type="EMBL" id="JAULSU010000004">
    <property type="protein sequence ID" value="KAK0618999.1"/>
    <property type="molecule type" value="Genomic_DNA"/>
</dbReference>
<dbReference type="Proteomes" id="UP001175000">
    <property type="component" value="Unassembled WGS sequence"/>
</dbReference>
<reference evidence="1" key="1">
    <citation type="submission" date="2023-06" db="EMBL/GenBank/DDBJ databases">
        <title>Genome-scale phylogeny and comparative genomics of the fungal order Sordariales.</title>
        <authorList>
            <consortium name="Lawrence Berkeley National Laboratory"/>
            <person name="Hensen N."/>
            <person name="Bonometti L."/>
            <person name="Westerberg I."/>
            <person name="Brannstrom I.O."/>
            <person name="Guillou S."/>
            <person name="Cros-Aarteil S."/>
            <person name="Calhoun S."/>
            <person name="Haridas S."/>
            <person name="Kuo A."/>
            <person name="Mondo S."/>
            <person name="Pangilinan J."/>
            <person name="Riley R."/>
            <person name="Labutti K."/>
            <person name="Andreopoulos B."/>
            <person name="Lipzen A."/>
            <person name="Chen C."/>
            <person name="Yanf M."/>
            <person name="Daum C."/>
            <person name="Ng V."/>
            <person name="Clum A."/>
            <person name="Steindorff A."/>
            <person name="Ohm R."/>
            <person name="Martin F."/>
            <person name="Silar P."/>
            <person name="Natvig D."/>
            <person name="Lalanne C."/>
            <person name="Gautier V."/>
            <person name="Ament-Velasquez S.L."/>
            <person name="Kruys A."/>
            <person name="Hutchinson M.I."/>
            <person name="Powell A.J."/>
            <person name="Barry K."/>
            <person name="Miller A.N."/>
            <person name="Grigoriev I.V."/>
            <person name="Debuchy R."/>
            <person name="Gladieux P."/>
            <person name="Thoren M.H."/>
            <person name="Johannesson H."/>
        </authorList>
    </citation>
    <scope>NUCLEOTIDE SEQUENCE</scope>
    <source>
        <strain evidence="1">CBS 606.72</strain>
    </source>
</reference>
<sequence length="99" mass="11454">MRPSRLTAIASLWRPLNTARCLGELIAIGFHVHRMPASAKLDRKRTIRPTLVYYPTWDANVEKRRPSQCVQWNVGRSARAKTDVECSRVERMNHQRGRG</sequence>
<evidence type="ECO:0000313" key="1">
    <source>
        <dbReference type="EMBL" id="KAK0618999.1"/>
    </source>
</evidence>
<gene>
    <name evidence="1" type="ORF">B0T14DRAFT_518382</name>
</gene>
<comment type="caution">
    <text evidence="1">The sequence shown here is derived from an EMBL/GenBank/DDBJ whole genome shotgun (WGS) entry which is preliminary data.</text>
</comment>